<gene>
    <name evidence="2" type="ORF">HMPREF1991_01869</name>
</gene>
<comment type="caution">
    <text evidence="2">The sequence shown here is derived from an EMBL/GenBank/DDBJ whole genome shotgun (WGS) entry which is preliminary data.</text>
</comment>
<dbReference type="RefSeq" id="WP_018967691.1">
    <property type="nucleotide sequence ID" value="NZ_KB899216.1"/>
</dbReference>
<keyword evidence="3" id="KW-1185">Reference proteome</keyword>
<feature type="transmembrane region" description="Helical" evidence="1">
    <location>
        <begin position="100"/>
        <end position="121"/>
    </location>
</feature>
<keyword evidence="1" id="KW-0472">Membrane</keyword>
<keyword evidence="1" id="KW-1133">Transmembrane helix</keyword>
<name>A0A069QGW4_HOYLO</name>
<feature type="transmembrane region" description="Helical" evidence="1">
    <location>
        <begin position="25"/>
        <end position="47"/>
    </location>
</feature>
<dbReference type="HOGENOM" id="CLU_1904852_0_0_10"/>
<evidence type="ECO:0000313" key="3">
    <source>
        <dbReference type="Proteomes" id="UP000027442"/>
    </source>
</evidence>
<sequence>MAHFNIIDRIYFAGERSRDKGDRKVSGPGAITGGLVFPLIVLLNKLHELHLLPSGKLLSILYGAVPVCSLFFGIWGYYVKTGRHERVMNYYRGRATDTTAYNYAYIIGWIIVCLVVTMIIAECNISLPSRRVL</sequence>
<dbReference type="EMBL" id="JNGW01000078">
    <property type="protein sequence ID" value="KDR52093.1"/>
    <property type="molecule type" value="Genomic_DNA"/>
</dbReference>
<dbReference type="PATRIC" id="fig|1122985.7.peg.1944"/>
<dbReference type="AlphaFoldDB" id="A0A069QGW4"/>
<protein>
    <submittedName>
        <fullName evidence="2">Uncharacterized protein</fullName>
    </submittedName>
</protein>
<dbReference type="Proteomes" id="UP000027442">
    <property type="component" value="Unassembled WGS sequence"/>
</dbReference>
<proteinExistence type="predicted"/>
<keyword evidence="1" id="KW-0812">Transmembrane</keyword>
<reference evidence="2 3" key="1">
    <citation type="submission" date="2013-08" db="EMBL/GenBank/DDBJ databases">
        <authorList>
            <person name="Weinstock G."/>
            <person name="Sodergren E."/>
            <person name="Wylie T."/>
            <person name="Fulton L."/>
            <person name="Fulton R."/>
            <person name="Fronick C."/>
            <person name="O'Laughlin M."/>
            <person name="Godfrey J."/>
            <person name="Miner T."/>
            <person name="Herter B."/>
            <person name="Appelbaum E."/>
            <person name="Cordes M."/>
            <person name="Lek S."/>
            <person name="Wollam A."/>
            <person name="Pepin K.H."/>
            <person name="Palsikar V.B."/>
            <person name="Mitreva M."/>
            <person name="Wilson R.K."/>
        </authorList>
    </citation>
    <scope>NUCLEOTIDE SEQUENCE [LARGE SCALE GENOMIC DNA]</scope>
    <source>
        <strain evidence="2 3">ATCC 15930</strain>
    </source>
</reference>
<evidence type="ECO:0000256" key="1">
    <source>
        <dbReference type="SAM" id="Phobius"/>
    </source>
</evidence>
<accession>A0A069QGW4</accession>
<feature type="transmembrane region" description="Helical" evidence="1">
    <location>
        <begin position="59"/>
        <end position="79"/>
    </location>
</feature>
<organism evidence="2 3">
    <name type="scientific">Hoylesella loescheii DSM 19665 = JCM 12249 = ATCC 15930</name>
    <dbReference type="NCBI Taxonomy" id="1122985"/>
    <lineage>
        <taxon>Bacteria</taxon>
        <taxon>Pseudomonadati</taxon>
        <taxon>Bacteroidota</taxon>
        <taxon>Bacteroidia</taxon>
        <taxon>Bacteroidales</taxon>
        <taxon>Prevotellaceae</taxon>
        <taxon>Hoylesella</taxon>
    </lineage>
</organism>
<evidence type="ECO:0000313" key="2">
    <source>
        <dbReference type="EMBL" id="KDR52093.1"/>
    </source>
</evidence>